<gene>
    <name evidence="9" type="primary">lspA</name>
    <name evidence="11" type="ORF">AOC36_07705</name>
</gene>
<comment type="pathway">
    <text evidence="9">Protein modification; lipoprotein biosynthesis (signal peptide cleavage).</text>
</comment>
<dbReference type="InterPro" id="IPR001872">
    <property type="entry name" value="Peptidase_A8"/>
</dbReference>
<dbReference type="Pfam" id="PF01252">
    <property type="entry name" value="Peptidase_A8"/>
    <property type="match status" value="1"/>
</dbReference>
<keyword evidence="12" id="KW-1185">Reference proteome</keyword>
<evidence type="ECO:0000313" key="11">
    <source>
        <dbReference type="EMBL" id="AMC93871.1"/>
    </source>
</evidence>
<keyword evidence="5 9" id="KW-0064">Aspartyl protease</keyword>
<comment type="subcellular location">
    <subcellularLocation>
        <location evidence="9">Cell membrane</location>
        <topology evidence="9">Multi-pass membrane protein</topology>
    </subcellularLocation>
</comment>
<evidence type="ECO:0000313" key="12">
    <source>
        <dbReference type="Proteomes" id="UP000063781"/>
    </source>
</evidence>
<comment type="caution">
    <text evidence="9">Lacks conserved residue(s) required for the propagation of feature annotation.</text>
</comment>
<dbReference type="RefSeq" id="WP_067633069.1">
    <property type="nucleotide sequence ID" value="NZ_CP013213.1"/>
</dbReference>
<comment type="function">
    <text evidence="9">This protein specifically catalyzes the removal of signal peptides from prolipoproteins.</text>
</comment>
<feature type="transmembrane region" description="Helical" evidence="9">
    <location>
        <begin position="122"/>
        <end position="146"/>
    </location>
</feature>
<dbReference type="GO" id="GO:0006508">
    <property type="term" value="P:proteolysis"/>
    <property type="evidence" value="ECO:0007669"/>
    <property type="project" value="UniProtKB-KW"/>
</dbReference>
<organism evidence="11 12">
    <name type="scientific">Erysipelothrix larvae</name>
    <dbReference type="NCBI Taxonomy" id="1514105"/>
    <lineage>
        <taxon>Bacteria</taxon>
        <taxon>Bacillati</taxon>
        <taxon>Bacillota</taxon>
        <taxon>Erysipelotrichia</taxon>
        <taxon>Erysipelotrichales</taxon>
        <taxon>Erysipelotrichaceae</taxon>
        <taxon>Erysipelothrix</taxon>
    </lineage>
</organism>
<dbReference type="EC" id="3.4.23.36" evidence="9"/>
<dbReference type="AlphaFoldDB" id="A0A120JTT5"/>
<keyword evidence="2 9" id="KW-1003">Cell membrane</keyword>
<feature type="transmembrane region" description="Helical" evidence="9">
    <location>
        <begin position="85"/>
        <end position="102"/>
    </location>
</feature>
<proteinExistence type="inferred from homology"/>
<evidence type="ECO:0000256" key="7">
    <source>
        <dbReference type="ARBA" id="ARBA00022989"/>
    </source>
</evidence>
<evidence type="ECO:0000256" key="6">
    <source>
        <dbReference type="ARBA" id="ARBA00022801"/>
    </source>
</evidence>
<name>A0A120JTT5_9FIRM</name>
<evidence type="ECO:0000256" key="3">
    <source>
        <dbReference type="ARBA" id="ARBA00022670"/>
    </source>
</evidence>
<feature type="transmembrane region" description="Helical" evidence="9">
    <location>
        <begin position="58"/>
        <end position="78"/>
    </location>
</feature>
<feature type="active site" evidence="9">
    <location>
        <position position="112"/>
    </location>
</feature>
<comment type="similarity">
    <text evidence="1 9 10">Belongs to the peptidase A8 family.</text>
</comment>
<reference evidence="11 12" key="1">
    <citation type="submission" date="2015-10" db="EMBL/GenBank/DDBJ databases">
        <title>Erysipelothrix larvae sp. LV19 isolated from the larval gut of the rhinoceros beetle, Trypoxylus dichotomus.</title>
        <authorList>
            <person name="Lim S."/>
            <person name="Kim B.-C."/>
        </authorList>
    </citation>
    <scope>NUCLEOTIDE SEQUENCE [LARGE SCALE GENOMIC DNA]</scope>
    <source>
        <strain evidence="11 12">LV19</strain>
    </source>
</reference>
<dbReference type="Proteomes" id="UP000063781">
    <property type="component" value="Chromosome"/>
</dbReference>
<dbReference type="OrthoDB" id="9810259at2"/>
<evidence type="ECO:0000256" key="10">
    <source>
        <dbReference type="RuleBase" id="RU004181"/>
    </source>
</evidence>
<dbReference type="GO" id="GO:0004190">
    <property type="term" value="F:aspartic-type endopeptidase activity"/>
    <property type="evidence" value="ECO:0007669"/>
    <property type="project" value="UniProtKB-UniRule"/>
</dbReference>
<keyword evidence="8 9" id="KW-0472">Membrane</keyword>
<dbReference type="PANTHER" id="PTHR33695">
    <property type="entry name" value="LIPOPROTEIN SIGNAL PEPTIDASE"/>
    <property type="match status" value="1"/>
</dbReference>
<keyword evidence="3 9" id="KW-0645">Protease</keyword>
<comment type="catalytic activity">
    <reaction evidence="9">
        <text>Release of signal peptides from bacterial membrane prolipoproteins. Hydrolyzes -Xaa-Yaa-Zaa-|-(S,diacylglyceryl)Cys-, in which Xaa is hydrophobic (preferably Leu), and Yaa (Ala or Ser) and Zaa (Gly or Ala) have small, neutral side chains.</text>
        <dbReference type="EC" id="3.4.23.36"/>
    </reaction>
</comment>
<dbReference type="UniPathway" id="UPA00665"/>
<keyword evidence="4 9" id="KW-0812">Transmembrane</keyword>
<protein>
    <recommendedName>
        <fullName evidence="9">Lipoprotein signal peptidase</fullName>
        <ecNumber evidence="9">3.4.23.36</ecNumber>
    </recommendedName>
    <alternativeName>
        <fullName evidence="9">Prolipoprotein signal peptidase</fullName>
    </alternativeName>
    <alternativeName>
        <fullName evidence="9">Signal peptidase II</fullName>
        <shortName evidence="9">SPase II</shortName>
    </alternativeName>
</protein>
<evidence type="ECO:0000256" key="4">
    <source>
        <dbReference type="ARBA" id="ARBA00022692"/>
    </source>
</evidence>
<evidence type="ECO:0000256" key="8">
    <source>
        <dbReference type="ARBA" id="ARBA00023136"/>
    </source>
</evidence>
<dbReference type="STRING" id="1514105.AOC36_07705"/>
<keyword evidence="6 9" id="KW-0378">Hydrolase</keyword>
<dbReference type="NCBIfam" id="TIGR00077">
    <property type="entry name" value="lspA"/>
    <property type="match status" value="1"/>
</dbReference>
<dbReference type="PANTHER" id="PTHR33695:SF1">
    <property type="entry name" value="LIPOPROTEIN SIGNAL PEPTIDASE"/>
    <property type="match status" value="1"/>
</dbReference>
<feature type="active site" evidence="9">
    <location>
        <position position="130"/>
    </location>
</feature>
<keyword evidence="7 9" id="KW-1133">Transmembrane helix</keyword>
<sequence length="154" mass="17147">MKKLILCVISVGLLVLDLWSKAVVQTSVGVNERIQVIPNFFYITYLKNTGSAWSLFEGLGPIVIVVSIVVACVIAYYFVKQTNMVLLTGLALAFAGNLGNLYDRVVFNFVRDMFSFNLFGYWFPVFNVADACMVIGVALVFIYTYLEDKKGGTL</sequence>
<dbReference type="EMBL" id="CP013213">
    <property type="protein sequence ID" value="AMC93871.1"/>
    <property type="molecule type" value="Genomic_DNA"/>
</dbReference>
<dbReference type="GO" id="GO:0005886">
    <property type="term" value="C:plasma membrane"/>
    <property type="evidence" value="ECO:0007669"/>
    <property type="project" value="UniProtKB-SubCell"/>
</dbReference>
<dbReference type="HAMAP" id="MF_00161">
    <property type="entry name" value="LspA"/>
    <property type="match status" value="1"/>
</dbReference>
<accession>A0A120JTT5</accession>
<evidence type="ECO:0000256" key="2">
    <source>
        <dbReference type="ARBA" id="ARBA00022475"/>
    </source>
</evidence>
<evidence type="ECO:0000256" key="9">
    <source>
        <dbReference type="HAMAP-Rule" id="MF_00161"/>
    </source>
</evidence>
<evidence type="ECO:0000256" key="1">
    <source>
        <dbReference type="ARBA" id="ARBA00006139"/>
    </source>
</evidence>
<evidence type="ECO:0000256" key="5">
    <source>
        <dbReference type="ARBA" id="ARBA00022750"/>
    </source>
</evidence>
<dbReference type="PRINTS" id="PR00781">
    <property type="entry name" value="LIPOSIGPTASE"/>
</dbReference>
<dbReference type="KEGG" id="erl:AOC36_07705"/>